<evidence type="ECO:0000313" key="1">
    <source>
        <dbReference type="EMBL" id="QHU17657.1"/>
    </source>
</evidence>
<dbReference type="EMBL" id="MN740917">
    <property type="protein sequence ID" value="QHU17657.1"/>
    <property type="molecule type" value="Genomic_DNA"/>
</dbReference>
<name>A0A6C0KLM0_9ZZZZ</name>
<accession>A0A6C0KLM0</accession>
<proteinExistence type="predicted"/>
<organism evidence="1">
    <name type="scientific">viral metagenome</name>
    <dbReference type="NCBI Taxonomy" id="1070528"/>
    <lineage>
        <taxon>unclassified sequences</taxon>
        <taxon>metagenomes</taxon>
        <taxon>organismal metagenomes</taxon>
    </lineage>
</organism>
<protein>
    <submittedName>
        <fullName evidence="1">Uncharacterized protein</fullName>
    </submittedName>
</protein>
<sequence length="150" mass="17717">MTLTTKNILSELEPLQNSLSPEVWSALPHDVLQDYGNMYRKNNDLNEFEKYKENIIQEFGIAYHEIPMWELTITPSSQLIIIHRKFGYSRREDGVYDNIRLPEEPKYEGLHSPYAYSYCNGITDKCKNYYKYTCTDCGKTFNTFMCLHCK</sequence>
<reference evidence="1" key="1">
    <citation type="journal article" date="2020" name="Nature">
        <title>Giant virus diversity and host interactions through global metagenomics.</title>
        <authorList>
            <person name="Schulz F."/>
            <person name="Roux S."/>
            <person name="Paez-Espino D."/>
            <person name="Jungbluth S."/>
            <person name="Walsh D.A."/>
            <person name="Denef V.J."/>
            <person name="McMahon K.D."/>
            <person name="Konstantinidis K.T."/>
            <person name="Eloe-Fadrosh E.A."/>
            <person name="Kyrpides N.C."/>
            <person name="Woyke T."/>
        </authorList>
    </citation>
    <scope>NUCLEOTIDE SEQUENCE</scope>
    <source>
        <strain evidence="1">GVMAG-S-3300012919-55</strain>
    </source>
</reference>
<dbReference type="AlphaFoldDB" id="A0A6C0KLM0"/>